<dbReference type="Proteomes" id="UP000236454">
    <property type="component" value="Unassembled WGS sequence"/>
</dbReference>
<dbReference type="EMBL" id="FPAS01000001">
    <property type="protein sequence ID" value="SFT35138.1"/>
    <property type="molecule type" value="Genomic_DNA"/>
</dbReference>
<gene>
    <name evidence="1" type="ORF">SAMN05216474_0044</name>
</gene>
<accession>A0A1I6X9U7</accession>
<name>A0A1I6X9U7_9FLAO</name>
<dbReference type="STRING" id="477690.SAMN05216474_0044"/>
<protein>
    <submittedName>
        <fullName evidence="1">Uncharacterized protein</fullName>
    </submittedName>
</protein>
<reference evidence="1 2" key="1">
    <citation type="submission" date="2016-10" db="EMBL/GenBank/DDBJ databases">
        <authorList>
            <person name="de Groot N.N."/>
        </authorList>
    </citation>
    <scope>NUCLEOTIDE SEQUENCE [LARGE SCALE GENOMIC DNA]</scope>
    <source>
        <strain evidence="1 2">CGMCC 1.7005</strain>
    </source>
</reference>
<dbReference type="AlphaFoldDB" id="A0A1I6X9U7"/>
<sequence>MKKYASTFLIITLITSNLWCQYFGPQIADSVLKINNVNKCIEFDTEDSMAFFNDYPNAFYWVYNEEGKEIEANTYSFGDSIIEFKIHSIYDHLGRIIMMLWYDKSSPNKIIRVRQEEYNEQ</sequence>
<keyword evidence="2" id="KW-1185">Reference proteome</keyword>
<evidence type="ECO:0000313" key="1">
    <source>
        <dbReference type="EMBL" id="SFT35138.1"/>
    </source>
</evidence>
<organism evidence="1 2">
    <name type="scientific">Lishizhenia tianjinensis</name>
    <dbReference type="NCBI Taxonomy" id="477690"/>
    <lineage>
        <taxon>Bacteria</taxon>
        <taxon>Pseudomonadati</taxon>
        <taxon>Bacteroidota</taxon>
        <taxon>Flavobacteriia</taxon>
        <taxon>Flavobacteriales</taxon>
        <taxon>Crocinitomicaceae</taxon>
        <taxon>Lishizhenia</taxon>
    </lineage>
</organism>
<dbReference type="RefSeq" id="WP_090244831.1">
    <property type="nucleotide sequence ID" value="NZ_FPAS01000001.1"/>
</dbReference>
<proteinExistence type="predicted"/>
<evidence type="ECO:0000313" key="2">
    <source>
        <dbReference type="Proteomes" id="UP000236454"/>
    </source>
</evidence>